<dbReference type="Proteomes" id="UP000275394">
    <property type="component" value="Unassembled WGS sequence"/>
</dbReference>
<dbReference type="PANTHER" id="PTHR36423">
    <property type="entry name" value="AFR070WP"/>
    <property type="match status" value="1"/>
</dbReference>
<keyword evidence="2" id="KW-1185">Reference proteome</keyword>
<dbReference type="PIRSF" id="PIRSF028139">
    <property type="entry name" value="DOPA-diox_rel_Mll2280"/>
    <property type="match status" value="1"/>
</dbReference>
<accession>A0A3N2E006</accession>
<dbReference type="RefSeq" id="WP_123711343.1">
    <property type="nucleotide sequence ID" value="NZ_RKHR01000003.1"/>
</dbReference>
<dbReference type="GO" id="GO:0051213">
    <property type="term" value="F:dioxygenase activity"/>
    <property type="evidence" value="ECO:0007669"/>
    <property type="project" value="UniProtKB-KW"/>
</dbReference>
<evidence type="ECO:0000313" key="1">
    <source>
        <dbReference type="EMBL" id="ROS05436.1"/>
    </source>
</evidence>
<name>A0A3N2E006_9GAMM</name>
<dbReference type="Pfam" id="PF08883">
    <property type="entry name" value="DOPA_dioxygen"/>
    <property type="match status" value="1"/>
</dbReference>
<dbReference type="SUPFAM" id="SSF143410">
    <property type="entry name" value="DOPA-like"/>
    <property type="match status" value="1"/>
</dbReference>
<dbReference type="EMBL" id="RKHR01000003">
    <property type="protein sequence ID" value="ROS05436.1"/>
    <property type="molecule type" value="Genomic_DNA"/>
</dbReference>
<keyword evidence="1" id="KW-0560">Oxidoreductase</keyword>
<keyword evidence="1" id="KW-0223">Dioxygenase</keyword>
<sequence>MSEILGLMNTHQHYHAHIYFDQATRESARALCEEVGRRFALKVGRFHEKLVGPHLKWSCQIIFQRQDFAEFTTWLELNRAGLSILVHPLTQDELADHTEHAQWLGEPVPLKLALFSRG</sequence>
<dbReference type="InterPro" id="IPR014980">
    <property type="entry name" value="DOPA_dioxygen"/>
</dbReference>
<dbReference type="InterPro" id="IPR023389">
    <property type="entry name" value="DOPA-like_sf"/>
</dbReference>
<dbReference type="PANTHER" id="PTHR36423:SF2">
    <property type="entry name" value="AFR070WP"/>
    <property type="match status" value="1"/>
</dbReference>
<gene>
    <name evidence="1" type="ORF">EDC56_0966</name>
</gene>
<comment type="caution">
    <text evidence="1">The sequence shown here is derived from an EMBL/GenBank/DDBJ whole genome shotgun (WGS) entry which is preliminary data.</text>
</comment>
<organism evidence="1 2">
    <name type="scientific">Sinobacterium caligoides</name>
    <dbReference type="NCBI Taxonomy" id="933926"/>
    <lineage>
        <taxon>Bacteria</taxon>
        <taxon>Pseudomonadati</taxon>
        <taxon>Pseudomonadota</taxon>
        <taxon>Gammaproteobacteria</taxon>
        <taxon>Cellvibrionales</taxon>
        <taxon>Spongiibacteraceae</taxon>
        <taxon>Sinobacterium</taxon>
    </lineage>
</organism>
<evidence type="ECO:0000313" key="2">
    <source>
        <dbReference type="Proteomes" id="UP000275394"/>
    </source>
</evidence>
<dbReference type="OrthoDB" id="572228at2"/>
<proteinExistence type="predicted"/>
<dbReference type="Gene3D" id="3.30.70.1240">
    <property type="entry name" value="DOPA-like domains"/>
    <property type="match status" value="1"/>
</dbReference>
<reference evidence="1 2" key="1">
    <citation type="submission" date="2018-11" db="EMBL/GenBank/DDBJ databases">
        <title>Genomic Encyclopedia of Type Strains, Phase IV (KMG-IV): sequencing the most valuable type-strain genomes for metagenomic binning, comparative biology and taxonomic classification.</title>
        <authorList>
            <person name="Goeker M."/>
        </authorList>
    </citation>
    <scope>NUCLEOTIDE SEQUENCE [LARGE SCALE GENOMIC DNA]</scope>
    <source>
        <strain evidence="1 2">DSM 100316</strain>
    </source>
</reference>
<protein>
    <submittedName>
        <fullName evidence="1">DOPA 4,5-dioxygenase</fullName>
    </submittedName>
</protein>
<dbReference type="AlphaFoldDB" id="A0A3N2E006"/>